<organism evidence="1 2">
    <name type="scientific">Trichinella pseudospiralis</name>
    <name type="common">Parasitic roundworm</name>
    <dbReference type="NCBI Taxonomy" id="6337"/>
    <lineage>
        <taxon>Eukaryota</taxon>
        <taxon>Metazoa</taxon>
        <taxon>Ecdysozoa</taxon>
        <taxon>Nematoda</taxon>
        <taxon>Enoplea</taxon>
        <taxon>Dorylaimia</taxon>
        <taxon>Trichinellida</taxon>
        <taxon>Trichinellidae</taxon>
        <taxon>Trichinella</taxon>
    </lineage>
</organism>
<dbReference type="Proteomes" id="UP000054815">
    <property type="component" value="Unassembled WGS sequence"/>
</dbReference>
<gene>
    <name evidence="1" type="ORF">T4E_5411</name>
</gene>
<comment type="caution">
    <text evidence="1">The sequence shown here is derived from an EMBL/GenBank/DDBJ whole genome shotgun (WGS) entry which is preliminary data.</text>
</comment>
<dbReference type="AlphaFoldDB" id="A0A0V0XT72"/>
<evidence type="ECO:0000313" key="1">
    <source>
        <dbReference type="EMBL" id="KRX91194.1"/>
    </source>
</evidence>
<proteinExistence type="predicted"/>
<dbReference type="EMBL" id="JYDU01000143">
    <property type="protein sequence ID" value="KRX91194.1"/>
    <property type="molecule type" value="Genomic_DNA"/>
</dbReference>
<name>A0A0V0XT72_TRIPS</name>
<accession>A0A0V0XT72</accession>
<protein>
    <submittedName>
        <fullName evidence="1">Uncharacterized protein</fullName>
    </submittedName>
</protein>
<evidence type="ECO:0000313" key="2">
    <source>
        <dbReference type="Proteomes" id="UP000054815"/>
    </source>
</evidence>
<reference evidence="1 2" key="1">
    <citation type="submission" date="2015-01" db="EMBL/GenBank/DDBJ databases">
        <title>Evolution of Trichinella species and genotypes.</title>
        <authorList>
            <person name="Korhonen P.K."/>
            <person name="Edoardo P."/>
            <person name="Giuseppe L.R."/>
            <person name="Gasser R.B."/>
        </authorList>
    </citation>
    <scope>NUCLEOTIDE SEQUENCE [LARGE SCALE GENOMIC DNA]</scope>
    <source>
        <strain evidence="1">ISS141</strain>
    </source>
</reference>
<sequence>MVLYHHLLVFPISTTRASLICQQLNRQLTHAKAMNSVDEHRDGKGFDSAFICGSEPKYCNRFLS</sequence>